<accession>A0A2A7S4F2</accession>
<reference evidence="3" key="1">
    <citation type="submission" date="2017-09" db="EMBL/GenBank/DDBJ databases">
        <title>FDA dAtabase for Regulatory Grade micrObial Sequences (FDA-ARGOS): Supporting development and validation of Infectious Disease Dx tests.</title>
        <authorList>
            <person name="Minogue T."/>
            <person name="Wolcott M."/>
            <person name="Wasieloski L."/>
            <person name="Aguilar W."/>
            <person name="Moore D."/>
            <person name="Tallon L."/>
            <person name="Sadzewicz L."/>
            <person name="Ott S."/>
            <person name="Zhao X."/>
            <person name="Nagaraj S."/>
            <person name="Vavikolanu K."/>
            <person name="Aluvathingal J."/>
            <person name="Nadendla S."/>
            <person name="Sichtig H."/>
        </authorList>
    </citation>
    <scope>NUCLEOTIDE SEQUENCE [LARGE SCALE GENOMIC DNA]</scope>
    <source>
        <strain evidence="3">FDAARGOS_390</strain>
    </source>
</reference>
<dbReference type="SUPFAM" id="SSF48498">
    <property type="entry name" value="Tetracyclin repressor-like, C-terminal domain"/>
    <property type="match status" value="1"/>
</dbReference>
<name>A0A2A7S4F2_BURGA</name>
<organism evidence="2 3">
    <name type="scientific">Burkholderia gladioli</name>
    <name type="common">Pseudomonas marginata</name>
    <name type="synonym">Phytomonas marginata</name>
    <dbReference type="NCBI Taxonomy" id="28095"/>
    <lineage>
        <taxon>Bacteria</taxon>
        <taxon>Pseudomonadati</taxon>
        <taxon>Pseudomonadota</taxon>
        <taxon>Betaproteobacteria</taxon>
        <taxon>Burkholderiales</taxon>
        <taxon>Burkholderiaceae</taxon>
        <taxon>Burkholderia</taxon>
    </lineage>
</organism>
<dbReference type="Gene3D" id="1.10.357.10">
    <property type="entry name" value="Tetracycline Repressor, domain 2"/>
    <property type="match status" value="1"/>
</dbReference>
<sequence length="206" mass="23079">MKPKRLTREQSKDQTRERLLNSANTIFTKKGYVAASVEDIAAAAGYTRGAFYSNFGGKAELLLELLRRDHETMRAELQRIFDAGGTREEMESRALNFYSRFIRLNPAFMLWCEAKLQAARDAKFRARYTAFMREKLEDMAHTIAMFAEQAGTPLLLPPEQLAVGLMGLCDGVQAIHIADPNYVSLDMTEATLGGFFARVVLGRGAD</sequence>
<comment type="caution">
    <text evidence="2">The sequence shown here is derived from an EMBL/GenBank/DDBJ whole genome shotgun (WGS) entry which is preliminary data.</text>
</comment>
<dbReference type="SUPFAM" id="SSF46689">
    <property type="entry name" value="Homeodomain-like"/>
    <property type="match status" value="1"/>
</dbReference>
<dbReference type="GO" id="GO:0000976">
    <property type="term" value="F:transcription cis-regulatory region binding"/>
    <property type="evidence" value="ECO:0007669"/>
    <property type="project" value="TreeGrafter"/>
</dbReference>
<gene>
    <name evidence="2" type="ORF">CRM94_28235</name>
</gene>
<dbReference type="AlphaFoldDB" id="A0A2A7S4F2"/>
<dbReference type="RefSeq" id="WP_013698191.1">
    <property type="nucleotide sequence ID" value="NZ_CADEPO010000002.1"/>
</dbReference>
<dbReference type="PANTHER" id="PTHR30055">
    <property type="entry name" value="HTH-TYPE TRANSCRIPTIONAL REGULATOR RUTR"/>
    <property type="match status" value="1"/>
</dbReference>
<dbReference type="InterPro" id="IPR050109">
    <property type="entry name" value="HTH-type_TetR-like_transc_reg"/>
</dbReference>
<dbReference type="Pfam" id="PF00440">
    <property type="entry name" value="TetR_N"/>
    <property type="match status" value="1"/>
</dbReference>
<dbReference type="PANTHER" id="PTHR30055:SF241">
    <property type="entry name" value="TRANSCRIPTIONAL REGULATORY PROTEIN"/>
    <property type="match status" value="1"/>
</dbReference>
<dbReference type="InterPro" id="IPR009057">
    <property type="entry name" value="Homeodomain-like_sf"/>
</dbReference>
<evidence type="ECO:0000313" key="3">
    <source>
        <dbReference type="Proteomes" id="UP000220629"/>
    </source>
</evidence>
<dbReference type="PROSITE" id="PS50977">
    <property type="entry name" value="HTH_TETR_2"/>
    <property type="match status" value="1"/>
</dbReference>
<keyword evidence="1" id="KW-0238">DNA-binding</keyword>
<dbReference type="GO" id="GO:0003700">
    <property type="term" value="F:DNA-binding transcription factor activity"/>
    <property type="evidence" value="ECO:0007669"/>
    <property type="project" value="TreeGrafter"/>
</dbReference>
<protein>
    <submittedName>
        <fullName evidence="2">TetR/AcrR family transcriptional regulator</fullName>
    </submittedName>
</protein>
<dbReference type="Proteomes" id="UP000220629">
    <property type="component" value="Unassembled WGS sequence"/>
</dbReference>
<evidence type="ECO:0000313" key="2">
    <source>
        <dbReference type="EMBL" id="PEH38299.1"/>
    </source>
</evidence>
<dbReference type="PRINTS" id="PR00455">
    <property type="entry name" value="HTHTETR"/>
</dbReference>
<dbReference type="InterPro" id="IPR001647">
    <property type="entry name" value="HTH_TetR"/>
</dbReference>
<dbReference type="OMA" id="QAIFMKK"/>
<dbReference type="EMBL" id="PDDY01000004">
    <property type="protein sequence ID" value="PEH38299.1"/>
    <property type="molecule type" value="Genomic_DNA"/>
</dbReference>
<proteinExistence type="predicted"/>
<evidence type="ECO:0000256" key="1">
    <source>
        <dbReference type="ARBA" id="ARBA00023125"/>
    </source>
</evidence>
<dbReference type="InterPro" id="IPR036271">
    <property type="entry name" value="Tet_transcr_reg_TetR-rel_C_sf"/>
</dbReference>